<organism evidence="2 3">
    <name type="scientific">Penicillium citrinum</name>
    <dbReference type="NCBI Taxonomy" id="5077"/>
    <lineage>
        <taxon>Eukaryota</taxon>
        <taxon>Fungi</taxon>
        <taxon>Dikarya</taxon>
        <taxon>Ascomycota</taxon>
        <taxon>Pezizomycotina</taxon>
        <taxon>Eurotiomycetes</taxon>
        <taxon>Eurotiomycetidae</taxon>
        <taxon>Eurotiales</taxon>
        <taxon>Aspergillaceae</taxon>
        <taxon>Penicillium</taxon>
    </lineage>
</organism>
<sequence length="90" mass="9973">MTLVCCLATIHSTTAGHSRGQMTSPLTWWRSAFAGSPADRLSSDDRFTLRLILVKTSRRLRGWVTPGMDQPTPRNLAGKPWGEEGEEDAM</sequence>
<reference evidence="2" key="1">
    <citation type="submission" date="2022-11" db="EMBL/GenBank/DDBJ databases">
        <authorList>
            <person name="Petersen C."/>
        </authorList>
    </citation>
    <scope>NUCLEOTIDE SEQUENCE</scope>
    <source>
        <strain evidence="2">IBT 23319</strain>
    </source>
</reference>
<proteinExistence type="predicted"/>
<accession>A0A9W9NL58</accession>
<dbReference type="GeneID" id="81387602"/>
<dbReference type="AlphaFoldDB" id="A0A9W9NL58"/>
<protein>
    <submittedName>
        <fullName evidence="2">Uncharacterized protein</fullName>
    </submittedName>
</protein>
<name>A0A9W9NL58_PENCI</name>
<dbReference type="Proteomes" id="UP001147733">
    <property type="component" value="Unassembled WGS sequence"/>
</dbReference>
<evidence type="ECO:0000313" key="3">
    <source>
        <dbReference type="Proteomes" id="UP001147733"/>
    </source>
</evidence>
<dbReference type="RefSeq" id="XP_056495566.1">
    <property type="nucleotide sequence ID" value="XM_056648435.1"/>
</dbReference>
<gene>
    <name evidence="2" type="ORF">N7469_009530</name>
</gene>
<keyword evidence="3" id="KW-1185">Reference proteome</keyword>
<reference evidence="2" key="2">
    <citation type="journal article" date="2023" name="IMA Fungus">
        <title>Comparative genomic study of the Penicillium genus elucidates a diverse pangenome and 15 lateral gene transfer events.</title>
        <authorList>
            <person name="Petersen C."/>
            <person name="Sorensen T."/>
            <person name="Nielsen M.R."/>
            <person name="Sondergaard T.E."/>
            <person name="Sorensen J.L."/>
            <person name="Fitzpatrick D.A."/>
            <person name="Frisvad J.C."/>
            <person name="Nielsen K.L."/>
        </authorList>
    </citation>
    <scope>NUCLEOTIDE SEQUENCE</scope>
    <source>
        <strain evidence="2">IBT 23319</strain>
    </source>
</reference>
<feature type="region of interest" description="Disordered" evidence="1">
    <location>
        <begin position="63"/>
        <end position="90"/>
    </location>
</feature>
<dbReference type="EMBL" id="JAPQKT010000009">
    <property type="protein sequence ID" value="KAJ5220643.1"/>
    <property type="molecule type" value="Genomic_DNA"/>
</dbReference>
<evidence type="ECO:0000256" key="1">
    <source>
        <dbReference type="SAM" id="MobiDB-lite"/>
    </source>
</evidence>
<comment type="caution">
    <text evidence="2">The sequence shown here is derived from an EMBL/GenBank/DDBJ whole genome shotgun (WGS) entry which is preliminary data.</text>
</comment>
<evidence type="ECO:0000313" key="2">
    <source>
        <dbReference type="EMBL" id="KAJ5220643.1"/>
    </source>
</evidence>